<organism evidence="4 5">
    <name type="scientific">Arcobacter arenosus</name>
    <dbReference type="NCBI Taxonomy" id="2576037"/>
    <lineage>
        <taxon>Bacteria</taxon>
        <taxon>Pseudomonadati</taxon>
        <taxon>Campylobacterota</taxon>
        <taxon>Epsilonproteobacteria</taxon>
        <taxon>Campylobacterales</taxon>
        <taxon>Arcobacteraceae</taxon>
        <taxon>Arcobacter</taxon>
    </lineage>
</organism>
<protein>
    <submittedName>
        <fullName evidence="4">AraC family transcriptional regulator</fullName>
    </submittedName>
</protein>
<evidence type="ECO:0000256" key="1">
    <source>
        <dbReference type="ARBA" id="ARBA00023015"/>
    </source>
</evidence>
<evidence type="ECO:0000256" key="2">
    <source>
        <dbReference type="ARBA" id="ARBA00023163"/>
    </source>
</evidence>
<name>A0A5R8Y3Q8_9BACT</name>
<evidence type="ECO:0000313" key="4">
    <source>
        <dbReference type="EMBL" id="TLP39400.1"/>
    </source>
</evidence>
<evidence type="ECO:0000313" key="5">
    <source>
        <dbReference type="Proteomes" id="UP000308901"/>
    </source>
</evidence>
<reference evidence="4 5" key="1">
    <citation type="submission" date="2019-05" db="EMBL/GenBank/DDBJ databases">
        <title>Arcobacter sp. nov., isolated from sea sediment.</title>
        <authorList>
            <person name="Kim W."/>
        </authorList>
    </citation>
    <scope>NUCLEOTIDE SEQUENCE [LARGE SCALE GENOMIC DNA]</scope>
    <source>
        <strain evidence="4 5">CAU 1517</strain>
    </source>
</reference>
<sequence>MKDFIERSRKELLSVLENKYSLDLEGSLQTQIPALDFYFAQDETQFNTTAYEPSLCIILQGSKAIDFGKEPLGYDTQKYLLSASNLFAKVKIENATKETPYVSLRIRFSLEEIYEVLKNLDTSRFNLSRKTEKGLFFDDLNERIYDPVVRLVKLLEKSDEEINFLSPMIIKEILFILIKDESGYFLNKFAMEGTISNKIVKVISKIKENFNEKLNVKELARFIDMSESSLYDNFKTITSMTPIQFQKKIRLEEAKLMLLNQNIEASQVAFEVGYESPSQFSREYSRMFGMSPKAHAQYLREQSIA</sequence>
<dbReference type="EMBL" id="VANU01000002">
    <property type="protein sequence ID" value="TLP39400.1"/>
    <property type="molecule type" value="Genomic_DNA"/>
</dbReference>
<evidence type="ECO:0000259" key="3">
    <source>
        <dbReference type="PROSITE" id="PS01124"/>
    </source>
</evidence>
<proteinExistence type="predicted"/>
<dbReference type="SUPFAM" id="SSF46689">
    <property type="entry name" value="Homeodomain-like"/>
    <property type="match status" value="2"/>
</dbReference>
<keyword evidence="2" id="KW-0804">Transcription</keyword>
<keyword evidence="5" id="KW-1185">Reference proteome</keyword>
<dbReference type="PROSITE" id="PS01124">
    <property type="entry name" value="HTH_ARAC_FAMILY_2"/>
    <property type="match status" value="1"/>
</dbReference>
<gene>
    <name evidence="4" type="ORF">FDK22_05890</name>
</gene>
<feature type="domain" description="HTH araC/xylS-type" evidence="3">
    <location>
        <begin position="200"/>
        <end position="298"/>
    </location>
</feature>
<comment type="caution">
    <text evidence="4">The sequence shown here is derived from an EMBL/GenBank/DDBJ whole genome shotgun (WGS) entry which is preliminary data.</text>
</comment>
<dbReference type="OrthoDB" id="9802263at2"/>
<dbReference type="AlphaFoldDB" id="A0A5R8Y3Q8"/>
<dbReference type="GO" id="GO:0043565">
    <property type="term" value="F:sequence-specific DNA binding"/>
    <property type="evidence" value="ECO:0007669"/>
    <property type="project" value="InterPro"/>
</dbReference>
<keyword evidence="1" id="KW-0805">Transcription regulation</keyword>
<dbReference type="PANTHER" id="PTHR43436">
    <property type="entry name" value="ARAC-FAMILY TRANSCRIPTIONAL REGULATOR"/>
    <property type="match status" value="1"/>
</dbReference>
<dbReference type="InterPro" id="IPR009594">
    <property type="entry name" value="Tscrpt_reg_HTH_AraC_N"/>
</dbReference>
<accession>A0A5R8Y3Q8</accession>
<dbReference type="Gene3D" id="1.10.10.60">
    <property type="entry name" value="Homeodomain-like"/>
    <property type="match status" value="1"/>
</dbReference>
<dbReference type="InterPro" id="IPR018060">
    <property type="entry name" value="HTH_AraC"/>
</dbReference>
<dbReference type="Proteomes" id="UP000308901">
    <property type="component" value="Unassembled WGS sequence"/>
</dbReference>
<dbReference type="Pfam" id="PF12833">
    <property type="entry name" value="HTH_18"/>
    <property type="match status" value="1"/>
</dbReference>
<dbReference type="Pfam" id="PF06719">
    <property type="entry name" value="AraC_N"/>
    <property type="match status" value="1"/>
</dbReference>
<dbReference type="GO" id="GO:0003700">
    <property type="term" value="F:DNA-binding transcription factor activity"/>
    <property type="evidence" value="ECO:0007669"/>
    <property type="project" value="InterPro"/>
</dbReference>
<dbReference type="SMART" id="SM00342">
    <property type="entry name" value="HTH_ARAC"/>
    <property type="match status" value="1"/>
</dbReference>
<dbReference type="InterPro" id="IPR009057">
    <property type="entry name" value="Homeodomain-like_sf"/>
</dbReference>
<dbReference type="RefSeq" id="WP_138151983.1">
    <property type="nucleotide sequence ID" value="NZ_VANU01000002.1"/>
</dbReference>
<dbReference type="PANTHER" id="PTHR43436:SF1">
    <property type="entry name" value="TRANSCRIPTIONAL REGULATORY PROTEIN"/>
    <property type="match status" value="1"/>
</dbReference>